<organism evidence="1 2">
    <name type="scientific">Sinorhizobium americanum</name>
    <dbReference type="NCBI Taxonomy" id="194963"/>
    <lineage>
        <taxon>Bacteria</taxon>
        <taxon>Pseudomonadati</taxon>
        <taxon>Pseudomonadota</taxon>
        <taxon>Alphaproteobacteria</taxon>
        <taxon>Hyphomicrobiales</taxon>
        <taxon>Rhizobiaceae</taxon>
        <taxon>Sinorhizobium/Ensifer group</taxon>
        <taxon>Sinorhizobium</taxon>
    </lineage>
</organism>
<reference evidence="1 2" key="1">
    <citation type="journal article" date="2014" name="Syst. Appl. Microbiol.">
        <title>Microsymbionts of Phaseolus vulgaris in acid and alkaline soils of Mexico.</title>
        <authorList>
            <person name="Verastegui-Valdes M.M."/>
            <person name="Zhang Y.J."/>
            <person name="Rivera-Orduna F.N."/>
            <person name="Cheng H.P."/>
            <person name="Sui X.H."/>
            <person name="Wang E.T."/>
        </authorList>
    </citation>
    <scope>NUCLEOTIDE SEQUENCE [LARGE SCALE GENOMIC DNA]</scope>
    <source>
        <strain evidence="1 2">FG01</strain>
    </source>
</reference>
<dbReference type="EMBL" id="LODU01000008">
    <property type="protein sequence ID" value="POH34821.1"/>
    <property type="molecule type" value="Genomic_DNA"/>
</dbReference>
<evidence type="ECO:0000313" key="2">
    <source>
        <dbReference type="Proteomes" id="UP000237511"/>
    </source>
</evidence>
<name>A0A2S3YT63_9HYPH</name>
<evidence type="ECO:0000313" key="1">
    <source>
        <dbReference type="EMBL" id="POH34821.1"/>
    </source>
</evidence>
<proteinExistence type="predicted"/>
<comment type="caution">
    <text evidence="1">The sequence shown here is derived from an EMBL/GenBank/DDBJ whole genome shotgun (WGS) entry which is preliminary data.</text>
</comment>
<accession>A0A2S3YT63</accession>
<gene>
    <name evidence="1" type="ORF">ATY31_05445</name>
</gene>
<protein>
    <submittedName>
        <fullName evidence="1">Uncharacterized protein</fullName>
    </submittedName>
</protein>
<sequence>MTMMAVRKSGYDADLCKPAERSEKASQAMLSATAVKANIYSVKFEMERSFHILCAPPLKHPRLILEARCRRPGSKRSRAEGHGAEFEWGCGHLALPLSPNLRKQPPEQVRWSYI</sequence>
<dbReference type="AlphaFoldDB" id="A0A2S3YT63"/>
<dbReference type="Proteomes" id="UP000237511">
    <property type="component" value="Unassembled WGS sequence"/>
</dbReference>